<keyword evidence="2" id="KW-1185">Reference proteome</keyword>
<name>A2DTQ4_TRIV3</name>
<dbReference type="InParanoid" id="A2DTQ4"/>
<protein>
    <recommendedName>
        <fullName evidence="3">Bap-like</fullName>
    </recommendedName>
</protein>
<organism evidence="1 2">
    <name type="scientific">Trichomonas vaginalis (strain ATCC PRA-98 / G3)</name>
    <dbReference type="NCBI Taxonomy" id="412133"/>
    <lineage>
        <taxon>Eukaryota</taxon>
        <taxon>Metamonada</taxon>
        <taxon>Parabasalia</taxon>
        <taxon>Trichomonadida</taxon>
        <taxon>Trichomonadidae</taxon>
        <taxon>Trichomonas</taxon>
    </lineage>
</organism>
<dbReference type="EMBL" id="DS113245">
    <property type="protein sequence ID" value="EAY16201.1"/>
    <property type="molecule type" value="Genomic_DNA"/>
</dbReference>
<dbReference type="VEuPathDB" id="TrichDB:TVAG_340950"/>
<reference evidence="1" key="1">
    <citation type="submission" date="2006-10" db="EMBL/GenBank/DDBJ databases">
        <authorList>
            <person name="Amadeo P."/>
            <person name="Zhao Q."/>
            <person name="Wortman J."/>
            <person name="Fraser-Liggett C."/>
            <person name="Carlton J."/>
        </authorList>
    </citation>
    <scope>NUCLEOTIDE SEQUENCE</scope>
    <source>
        <strain evidence="1">G3</strain>
    </source>
</reference>
<dbReference type="KEGG" id="tva:4774209"/>
<reference evidence="1" key="2">
    <citation type="journal article" date="2007" name="Science">
        <title>Draft genome sequence of the sexually transmitted pathogen Trichomonas vaginalis.</title>
        <authorList>
            <person name="Carlton J.M."/>
            <person name="Hirt R.P."/>
            <person name="Silva J.C."/>
            <person name="Delcher A.L."/>
            <person name="Schatz M."/>
            <person name="Zhao Q."/>
            <person name="Wortman J.R."/>
            <person name="Bidwell S.L."/>
            <person name="Alsmark U.C.M."/>
            <person name="Besteiro S."/>
            <person name="Sicheritz-Ponten T."/>
            <person name="Noel C.J."/>
            <person name="Dacks J.B."/>
            <person name="Foster P.G."/>
            <person name="Simillion C."/>
            <person name="Van de Peer Y."/>
            <person name="Miranda-Saavedra D."/>
            <person name="Barton G.J."/>
            <person name="Westrop G.D."/>
            <person name="Mueller S."/>
            <person name="Dessi D."/>
            <person name="Fiori P.L."/>
            <person name="Ren Q."/>
            <person name="Paulsen I."/>
            <person name="Zhang H."/>
            <person name="Bastida-Corcuera F.D."/>
            <person name="Simoes-Barbosa A."/>
            <person name="Brown M.T."/>
            <person name="Hayes R.D."/>
            <person name="Mukherjee M."/>
            <person name="Okumura C.Y."/>
            <person name="Schneider R."/>
            <person name="Smith A.J."/>
            <person name="Vanacova S."/>
            <person name="Villalvazo M."/>
            <person name="Haas B.J."/>
            <person name="Pertea M."/>
            <person name="Feldblyum T.V."/>
            <person name="Utterback T.R."/>
            <person name="Shu C.L."/>
            <person name="Osoegawa K."/>
            <person name="de Jong P.J."/>
            <person name="Hrdy I."/>
            <person name="Horvathova L."/>
            <person name="Zubacova Z."/>
            <person name="Dolezal P."/>
            <person name="Malik S.B."/>
            <person name="Logsdon J.M. Jr."/>
            <person name="Henze K."/>
            <person name="Gupta A."/>
            <person name="Wang C.C."/>
            <person name="Dunne R.L."/>
            <person name="Upcroft J.A."/>
            <person name="Upcroft P."/>
            <person name="White O."/>
            <person name="Salzberg S.L."/>
            <person name="Tang P."/>
            <person name="Chiu C.-H."/>
            <person name="Lee Y.-S."/>
            <person name="Embley T.M."/>
            <person name="Coombs G.H."/>
            <person name="Mottram J.C."/>
            <person name="Tachezy J."/>
            <person name="Fraser-Liggett C.M."/>
            <person name="Johnson P.J."/>
        </authorList>
    </citation>
    <scope>NUCLEOTIDE SEQUENCE [LARGE SCALE GENOMIC DNA]</scope>
    <source>
        <strain evidence="1">G3</strain>
    </source>
</reference>
<evidence type="ECO:0008006" key="3">
    <source>
        <dbReference type="Google" id="ProtNLM"/>
    </source>
</evidence>
<proteinExistence type="predicted"/>
<dbReference type="Proteomes" id="UP000001542">
    <property type="component" value="Unassembled WGS sequence"/>
</dbReference>
<sequence length="382" mass="43278">MFQIDLDERERQVNVKTWMQSTPDHVEPAEKNSRSKMIDTTVMITKTPEVRLDPPNDDFYATSEIMSIGYKIKDEGEFNITCYVDNNYKASKKDNANGNWKLGTLNVPLDGVNYYTEGGIISSTTHKLRIEVTDPYGSKVTKEKVFYIRNPTEITNVEISKYSYAQDENLQVKITYNDADSDKFLKFFCKVGDNIQLLNSKSSRGRNGQSITFGYKPTFAIPPEQYTFEFFISVVSNPDFNNPPKNGISRVFPVTIQKTFKPTLTLNAISPLKYTPNSVISLSGQVSGDGDVTLKFYKDGVAMKQTASIEDQTDVMKDFTTDEFVIPSDYAYGSYTITVKAQTKALKKEVYESEGVEIQFMVMNKPSIGNFQMYDATVERYG</sequence>
<dbReference type="RefSeq" id="XP_001328424.1">
    <property type="nucleotide sequence ID" value="XM_001328389.1"/>
</dbReference>
<evidence type="ECO:0000313" key="2">
    <source>
        <dbReference type="Proteomes" id="UP000001542"/>
    </source>
</evidence>
<dbReference type="AlphaFoldDB" id="A2DTQ4"/>
<accession>A2DTQ4</accession>
<dbReference type="VEuPathDB" id="TrichDB:TVAGG3_1037480"/>
<gene>
    <name evidence="1" type="ORF">TVAG_340950</name>
</gene>
<evidence type="ECO:0000313" key="1">
    <source>
        <dbReference type="EMBL" id="EAY16201.1"/>
    </source>
</evidence>